<keyword evidence="3" id="KW-1185">Reference proteome</keyword>
<reference evidence="2" key="1">
    <citation type="submission" date="2020-08" db="EMBL/GenBank/DDBJ databases">
        <title>Multicomponent nature underlies the extraordinary mechanical properties of spider dragline silk.</title>
        <authorList>
            <person name="Kono N."/>
            <person name="Nakamura H."/>
            <person name="Mori M."/>
            <person name="Yoshida Y."/>
            <person name="Ohtoshi R."/>
            <person name="Malay A.D."/>
            <person name="Moran D.A.P."/>
            <person name="Tomita M."/>
            <person name="Numata K."/>
            <person name="Arakawa K."/>
        </authorList>
    </citation>
    <scope>NUCLEOTIDE SEQUENCE</scope>
</reference>
<comment type="caution">
    <text evidence="2">The sequence shown here is derived from an EMBL/GenBank/DDBJ whole genome shotgun (WGS) entry which is preliminary data.</text>
</comment>
<evidence type="ECO:0000313" key="2">
    <source>
        <dbReference type="EMBL" id="GFY72602.1"/>
    </source>
</evidence>
<dbReference type="AlphaFoldDB" id="A0A8X6YLD6"/>
<feature type="compositionally biased region" description="Polar residues" evidence="1">
    <location>
        <begin position="27"/>
        <end position="37"/>
    </location>
</feature>
<accession>A0A8X6YLD6</accession>
<feature type="region of interest" description="Disordered" evidence="1">
    <location>
        <begin position="1"/>
        <end position="37"/>
    </location>
</feature>
<feature type="non-terminal residue" evidence="2">
    <location>
        <position position="37"/>
    </location>
</feature>
<evidence type="ECO:0000256" key="1">
    <source>
        <dbReference type="SAM" id="MobiDB-lite"/>
    </source>
</evidence>
<name>A0A8X6YLD6_9ARAC</name>
<gene>
    <name evidence="2" type="ORF">TNIN_133741</name>
</gene>
<organism evidence="2 3">
    <name type="scientific">Trichonephila inaurata madagascariensis</name>
    <dbReference type="NCBI Taxonomy" id="2747483"/>
    <lineage>
        <taxon>Eukaryota</taxon>
        <taxon>Metazoa</taxon>
        <taxon>Ecdysozoa</taxon>
        <taxon>Arthropoda</taxon>
        <taxon>Chelicerata</taxon>
        <taxon>Arachnida</taxon>
        <taxon>Araneae</taxon>
        <taxon>Araneomorphae</taxon>
        <taxon>Entelegynae</taxon>
        <taxon>Araneoidea</taxon>
        <taxon>Nephilidae</taxon>
        <taxon>Trichonephila</taxon>
        <taxon>Trichonephila inaurata</taxon>
    </lineage>
</organism>
<proteinExistence type="predicted"/>
<protein>
    <submittedName>
        <fullName evidence="2">Uncharacterized protein</fullName>
    </submittedName>
</protein>
<evidence type="ECO:0000313" key="3">
    <source>
        <dbReference type="Proteomes" id="UP000886998"/>
    </source>
</evidence>
<sequence length="37" mass="4180">MQKALDYENDPAEKVAQHPPDAIVQRESPSVTQGWSR</sequence>
<dbReference type="EMBL" id="BMAV01019531">
    <property type="protein sequence ID" value="GFY72602.1"/>
    <property type="molecule type" value="Genomic_DNA"/>
</dbReference>
<dbReference type="Proteomes" id="UP000886998">
    <property type="component" value="Unassembled WGS sequence"/>
</dbReference>